<sequence>MAKVCRLGKSRAATRPQCSERDLEFWKVGSDLAPNHYYNSLSLQRPSGGSAMDLVGADSEELKKLKKQLHQSDLRLSQVEAERCRQDAIVRELQAKVTSLGKDLDEERTRADHAESSLAKICEDHSRARLQVSNLEQALAKAQAQVQTGEKVRRQDEQRKCIELDLKHREAQEDLQQLKNQCQMLEAQVSQRTQELQRAKQGQETRRAPPSASFQPSDVEFEVETRMSKAKSGRSRHNEVESFDSALRRPSRRRPRASSVGSCSEQLSVGPVGIRPSCEVDSHQCELSHLRESLTAAIAELNACQARAEKAEREALKSSNEQLASERCSERRIGELKSRIEDLEDDLYYKAEQLRGVDSSDEAAARSLLEERAPKAEAKVHELDEECNLPRDSQEADSVQEEESCNGVGQVSNGANMLLRGRKMTNTHNVKEEAARQEVKSKDLAVQLLSCQQELEIAVRDNADNELRSNALIAEVEELRSQLAKVDDAKLCDSIQGGDEKRQRLQKDLAKAVADSADACQALNQAKETLIAEQLQRELAASEAAKARQASESARKDVEDIRNIAEQMAAELQSKEDQIAALRTSLGAAKKEMDIMRSNEDPEATLQALRNGLNVREAELGHVLEKLEKREKELSIAKNKLRRLTASVRKLALTSNATGPTSAQTHNTRTDVSTLWEGPEVSMSMVGDYSVMADGAERGFETDLVDEIEQARSHIEEVEIRLEFQRVEDGVRLRSAESSLRHKEEQLADATARIQEASESKADASEKNAEMVSAVSRQHDFHLAAHQTRSLVVQIATLERHRDELHEEARQWCHFSETLLFDLTECRDRVKNLEGLVSPQQAQDLDEQHRTLKEEKRLKMIVADLERRVTRRNDQIARQQAELQQERINRHIAEQAVKVLKQTKSVHDDVTVDASDATGVSVQQCGSEDTAARDSELSEIQAQLNGALSQLEALVKMQTTHDEELAQVNCERARLVQEVQGLRDANEGLNHISAEQLAKHSQLLDSIRRAEEQVQLYKEESKEAAASRAVAEKALEMERERITQLVDAARERAETSFHLEAQLSIAHRKVMEIEATHAQLQEDAQNLRSSQQEAAEANRSLHAELKTKEETYKTMQHELQAKLQEAERRGREIHDIYDDLKRKLESRNREFWDVKEELAVLQEDAEASPNRGELLSEVEKLTEVATAKDGEIQRAREAQQTAESQLQANAQICHEAAEELNDLKEHRDADTHKIETLEGQLSKCKRELDEAKKEVREIGTKLNGSLLDVEKYEKRYQEANLQLVASKERAAAMETELQSFDARTSNDLNRDERKADFLQEKIQNLEAELALKAEEAEEADDRKLMLMKQNKKLSSRIASLEAKVEHFKTAASTFHTNKSGVAVKVATGHGGRETMTLVSDAEDVVQSSKGSISSSMPNSRKRSTPDDDLGDGETQRNVSESSLQHRSAVATMRVMPASTRAVYAPPPSEPKASRVASSSAPLSGFTPVRRVHEEVSRKKVDL</sequence>
<keyword evidence="4" id="KW-1185">Reference proteome</keyword>
<evidence type="ECO:0000313" key="3">
    <source>
        <dbReference type="EMBL" id="PWN87850.1"/>
    </source>
</evidence>
<feature type="region of interest" description="Disordered" evidence="2">
    <location>
        <begin position="193"/>
        <end position="266"/>
    </location>
</feature>
<dbReference type="Proteomes" id="UP000245768">
    <property type="component" value="Unassembled WGS sequence"/>
</dbReference>
<dbReference type="GeneID" id="37044549"/>
<dbReference type="RefSeq" id="XP_025375048.1">
    <property type="nucleotide sequence ID" value="XM_025522633.1"/>
</dbReference>
<feature type="coiled-coil region" evidence="1">
    <location>
        <begin position="862"/>
        <end position="896"/>
    </location>
</feature>
<organism evidence="3 4">
    <name type="scientific">Acaromyces ingoldii</name>
    <dbReference type="NCBI Taxonomy" id="215250"/>
    <lineage>
        <taxon>Eukaryota</taxon>
        <taxon>Fungi</taxon>
        <taxon>Dikarya</taxon>
        <taxon>Basidiomycota</taxon>
        <taxon>Ustilaginomycotina</taxon>
        <taxon>Exobasidiomycetes</taxon>
        <taxon>Exobasidiales</taxon>
        <taxon>Cryptobasidiaceae</taxon>
        <taxon>Acaromyces</taxon>
    </lineage>
</organism>
<feature type="compositionally biased region" description="Basic and acidic residues" evidence="2">
    <location>
        <begin position="195"/>
        <end position="207"/>
    </location>
</feature>
<keyword evidence="1" id="KW-0175">Coiled coil</keyword>
<feature type="compositionally biased region" description="Polar residues" evidence="2">
    <location>
        <begin position="1435"/>
        <end position="1445"/>
    </location>
</feature>
<evidence type="ECO:0000256" key="2">
    <source>
        <dbReference type="SAM" id="MobiDB-lite"/>
    </source>
</evidence>
<feature type="region of interest" description="Disordered" evidence="2">
    <location>
        <begin position="1394"/>
        <end position="1502"/>
    </location>
</feature>
<accession>A0A316YE35</accession>
<feature type="coiled-coil region" evidence="1">
    <location>
        <begin position="532"/>
        <end position="592"/>
    </location>
</feature>
<evidence type="ECO:0000256" key="1">
    <source>
        <dbReference type="SAM" id="Coils"/>
    </source>
</evidence>
<feature type="coiled-coil region" evidence="1">
    <location>
        <begin position="294"/>
        <end position="386"/>
    </location>
</feature>
<feature type="coiled-coil region" evidence="1">
    <location>
        <begin position="937"/>
        <end position="1143"/>
    </location>
</feature>
<protein>
    <submittedName>
        <fullName evidence="3">Uncharacterized protein</fullName>
    </submittedName>
</protein>
<dbReference type="OrthoDB" id="10255344at2759"/>
<dbReference type="STRING" id="215250.A0A316YE35"/>
<evidence type="ECO:0000313" key="4">
    <source>
        <dbReference type="Proteomes" id="UP000245768"/>
    </source>
</evidence>
<gene>
    <name evidence="3" type="ORF">FA10DRAFT_269134</name>
</gene>
<dbReference type="SUPFAM" id="SSF57997">
    <property type="entry name" value="Tropomyosin"/>
    <property type="match status" value="1"/>
</dbReference>
<feature type="non-terminal residue" evidence="3">
    <location>
        <position position="1502"/>
    </location>
</feature>
<dbReference type="EMBL" id="KZ819639">
    <property type="protein sequence ID" value="PWN87850.1"/>
    <property type="molecule type" value="Genomic_DNA"/>
</dbReference>
<feature type="compositionally biased region" description="Low complexity" evidence="2">
    <location>
        <begin position="1407"/>
        <end position="1418"/>
    </location>
</feature>
<feature type="compositionally biased region" description="Basic and acidic residues" evidence="2">
    <location>
        <begin position="1490"/>
        <end position="1502"/>
    </location>
</feature>
<proteinExistence type="predicted"/>
<name>A0A316YE35_9BASI</name>
<feature type="coiled-coil region" evidence="1">
    <location>
        <begin position="1220"/>
        <end position="1370"/>
    </location>
</feature>
<reference evidence="3 4" key="1">
    <citation type="journal article" date="2018" name="Mol. Biol. Evol.">
        <title>Broad Genomic Sampling Reveals a Smut Pathogenic Ancestry of the Fungal Clade Ustilaginomycotina.</title>
        <authorList>
            <person name="Kijpornyongpan T."/>
            <person name="Mondo S.J."/>
            <person name="Barry K."/>
            <person name="Sandor L."/>
            <person name="Lee J."/>
            <person name="Lipzen A."/>
            <person name="Pangilinan J."/>
            <person name="LaButti K."/>
            <person name="Hainaut M."/>
            <person name="Henrissat B."/>
            <person name="Grigoriev I.V."/>
            <person name="Spatafora J.W."/>
            <person name="Aime M.C."/>
        </authorList>
    </citation>
    <scope>NUCLEOTIDE SEQUENCE [LARGE SCALE GENOMIC DNA]</scope>
    <source>
        <strain evidence="3 4">MCA 4198</strain>
    </source>
</reference>
<feature type="coiled-coil region" evidence="1">
    <location>
        <begin position="701"/>
        <end position="767"/>
    </location>
</feature>
<dbReference type="InParanoid" id="A0A316YE35"/>